<dbReference type="GO" id="GO:0043758">
    <property type="term" value="F:acetate-CoA ligase (ADP-forming) activity"/>
    <property type="evidence" value="ECO:0007669"/>
    <property type="project" value="UniProtKB-EC"/>
</dbReference>
<dbReference type="InterPro" id="IPR011761">
    <property type="entry name" value="ATP-grasp"/>
</dbReference>
<keyword evidence="1 7" id="KW-0436">Ligase</keyword>
<dbReference type="PANTHER" id="PTHR43334">
    <property type="entry name" value="ACETATE--COA LIGASE [ADP-FORMING]"/>
    <property type="match status" value="1"/>
</dbReference>
<dbReference type="GeneID" id="56588854"/>
<dbReference type="InterPro" id="IPR013815">
    <property type="entry name" value="ATP_grasp_subdomain_1"/>
</dbReference>
<dbReference type="PATRIC" id="fig|123899.6.peg.3922"/>
<evidence type="ECO:0000313" key="7">
    <source>
        <dbReference type="EMBL" id="SAI73971.1"/>
    </source>
</evidence>
<name>A0A157SUG2_9BORD</name>
<evidence type="ECO:0000256" key="3">
    <source>
        <dbReference type="ARBA" id="ARBA00022840"/>
    </source>
</evidence>
<keyword evidence="8" id="KW-1185">Reference proteome</keyword>
<dbReference type="SUPFAM" id="SSF51735">
    <property type="entry name" value="NAD(P)-binding Rossmann-fold domains"/>
    <property type="match status" value="1"/>
</dbReference>
<dbReference type="EC" id="6.2.1.13" evidence="7"/>
<dbReference type="GO" id="GO:0046872">
    <property type="term" value="F:metal ion binding"/>
    <property type="evidence" value="ECO:0007669"/>
    <property type="project" value="InterPro"/>
</dbReference>
<keyword evidence="3 5" id="KW-0067">ATP-binding</keyword>
<evidence type="ECO:0000256" key="5">
    <source>
        <dbReference type="PROSITE-ProRule" id="PRU00409"/>
    </source>
</evidence>
<sequence>MTEQACPADVPALSEGPAPWLDIRSVAVIGASEDQSKFGGRLFKNLLRHGFGGDVYPINAGRQELFGIKTYPDLHALPAAPDAFVLALPSHLVRDQVIAAAQRGTRLGIIISAGFSDVDEAGQAQERELVDIARRHGMRLVGPNCLGLISVDKGLVLCSSPILERSSLPQRPVGFVSQSGALMTTAFDKAWSMGGGFSHGFSVGNQADLEVCDFIEFMVADRSTKVICAYIEGLKDATRFLACARAARDAGKPLLIVKAGRSQAGQQAAFSHTASIAGDAAVFEAACREQGALVLGDLNTMLLTANYLATQPARTLRHLVIVSPSGGGGALAADIASEAGLELAEFGEPTRSLLSQCYPPRQIKNPLDFGARTAGDERAGAQLTCQAVQQDPAVDAVLGVTAMAPIPWQMQLIEALAEQGRQHRKPVIVAVDAGQTSDPVRQRLAELGLPYANSTADAVQALRHARQWQAMQPVAAQPRPPECPRNPLSFGPGQYSEHDTKAMLAAYGVTANEGRIARTAEDAAAIARQLGYPVVLKIVSADIVHKSDVGGVVTGLASEEEVRKAHDQMLQNVALRRPGARIDGVLVQRMVHGHVELIVGGRRDATFGPVIVVGAGGTLVELLPERFLATAPVTRQAVLQGLQSLTLWPVLQGYRGKAVALDAVVESIVRLSWMMHDLGKHDFEIDINPLLVNADEACAVDARLLIR</sequence>
<dbReference type="Pfam" id="PF13607">
    <property type="entry name" value="Succ_CoA_lig"/>
    <property type="match status" value="1"/>
</dbReference>
<accession>A0A157SUG2</accession>
<keyword evidence="2 5" id="KW-0547">Nucleotide-binding</keyword>
<dbReference type="Pfam" id="PF13549">
    <property type="entry name" value="ATP-grasp_5"/>
    <property type="match status" value="1"/>
</dbReference>
<dbReference type="Proteomes" id="UP000076825">
    <property type="component" value="Chromosome 1"/>
</dbReference>
<dbReference type="InterPro" id="IPR016102">
    <property type="entry name" value="Succinyl-CoA_synth-like"/>
</dbReference>
<dbReference type="SUPFAM" id="SSF56059">
    <property type="entry name" value="Glutathione synthetase ATP-binding domain-like"/>
    <property type="match status" value="1"/>
</dbReference>
<dbReference type="SMART" id="SM00881">
    <property type="entry name" value="CoA_binding"/>
    <property type="match status" value="1"/>
</dbReference>
<organism evidence="7 8">
    <name type="scientific">Bordetella trematum</name>
    <dbReference type="NCBI Taxonomy" id="123899"/>
    <lineage>
        <taxon>Bacteria</taxon>
        <taxon>Pseudomonadati</taxon>
        <taxon>Pseudomonadota</taxon>
        <taxon>Betaproteobacteria</taxon>
        <taxon>Burkholderiales</taxon>
        <taxon>Alcaligenaceae</taxon>
        <taxon>Bordetella</taxon>
    </lineage>
</organism>
<comment type="similarity">
    <text evidence="4">In the N-terminal section; belongs to the acetate CoA ligase alpha subunit family.</text>
</comment>
<gene>
    <name evidence="7" type="ORF">SAMEA3906487_03924</name>
</gene>
<evidence type="ECO:0000313" key="8">
    <source>
        <dbReference type="Proteomes" id="UP000076825"/>
    </source>
</evidence>
<dbReference type="InterPro" id="IPR003781">
    <property type="entry name" value="CoA-bd"/>
</dbReference>
<dbReference type="RefSeq" id="WP_063492453.1">
    <property type="nucleotide sequence ID" value="NZ_CP016340.1"/>
</dbReference>
<dbReference type="KEGG" id="btrm:SAMEA390648703924"/>
<dbReference type="FunFam" id="3.30.1490.20:FF:000020">
    <property type="entry name" value="Protein lysine acetyltransferase"/>
    <property type="match status" value="1"/>
</dbReference>
<dbReference type="Pfam" id="PF13380">
    <property type="entry name" value="CoA_binding_2"/>
    <property type="match status" value="1"/>
</dbReference>
<dbReference type="Gene3D" id="3.40.50.720">
    <property type="entry name" value="NAD(P)-binding Rossmann-like Domain"/>
    <property type="match status" value="1"/>
</dbReference>
<evidence type="ECO:0000259" key="6">
    <source>
        <dbReference type="PROSITE" id="PS50975"/>
    </source>
</evidence>
<dbReference type="InterPro" id="IPR051538">
    <property type="entry name" value="Acyl-CoA_Synth/Transferase"/>
</dbReference>
<evidence type="ECO:0000256" key="2">
    <source>
        <dbReference type="ARBA" id="ARBA00022741"/>
    </source>
</evidence>
<dbReference type="STRING" id="123899.SAMEA3906487_03924"/>
<dbReference type="InterPro" id="IPR036291">
    <property type="entry name" value="NAD(P)-bd_dom_sf"/>
</dbReference>
<dbReference type="AlphaFoldDB" id="A0A157SUG2"/>
<dbReference type="Gene3D" id="3.30.470.20">
    <property type="entry name" value="ATP-grasp fold, B domain"/>
    <property type="match status" value="1"/>
</dbReference>
<proteinExistence type="inferred from homology"/>
<protein>
    <submittedName>
        <fullName evidence="7">Acetyl-CoA synthetase</fullName>
        <ecNumber evidence="7">6.2.1.13</ecNumber>
    </submittedName>
</protein>
<dbReference type="InterPro" id="IPR032875">
    <property type="entry name" value="Succ_CoA_lig_flav_dom"/>
</dbReference>
<dbReference type="GO" id="GO:0005524">
    <property type="term" value="F:ATP binding"/>
    <property type="evidence" value="ECO:0007669"/>
    <property type="project" value="UniProtKB-UniRule"/>
</dbReference>
<evidence type="ECO:0000256" key="4">
    <source>
        <dbReference type="ARBA" id="ARBA00060888"/>
    </source>
</evidence>
<dbReference type="Gene3D" id="3.30.1490.20">
    <property type="entry name" value="ATP-grasp fold, A domain"/>
    <property type="match status" value="1"/>
</dbReference>
<dbReference type="EMBL" id="LT546645">
    <property type="protein sequence ID" value="SAI73971.1"/>
    <property type="molecule type" value="Genomic_DNA"/>
</dbReference>
<dbReference type="eggNOG" id="COG1042">
    <property type="taxonomic scope" value="Bacteria"/>
</dbReference>
<feature type="domain" description="ATP-grasp" evidence="6">
    <location>
        <begin position="501"/>
        <end position="537"/>
    </location>
</feature>
<dbReference type="PANTHER" id="PTHR43334:SF1">
    <property type="entry name" value="3-HYDROXYPROPIONATE--COA LIGASE [ADP-FORMING]"/>
    <property type="match status" value="1"/>
</dbReference>
<dbReference type="SUPFAM" id="SSF52210">
    <property type="entry name" value="Succinyl-CoA synthetase domains"/>
    <property type="match status" value="2"/>
</dbReference>
<dbReference type="OrthoDB" id="8664175at2"/>
<reference evidence="7 8" key="1">
    <citation type="submission" date="2016-04" db="EMBL/GenBank/DDBJ databases">
        <authorList>
            <consortium name="Pathogen Informatics"/>
        </authorList>
    </citation>
    <scope>NUCLEOTIDE SEQUENCE [LARGE SCALE GENOMIC DNA]</scope>
    <source>
        <strain evidence="7 8">H044680328</strain>
    </source>
</reference>
<dbReference type="Gene3D" id="3.40.50.261">
    <property type="entry name" value="Succinyl-CoA synthetase domains"/>
    <property type="match status" value="2"/>
</dbReference>
<evidence type="ECO:0000256" key="1">
    <source>
        <dbReference type="ARBA" id="ARBA00022598"/>
    </source>
</evidence>
<dbReference type="PROSITE" id="PS50975">
    <property type="entry name" value="ATP_GRASP"/>
    <property type="match status" value="1"/>
</dbReference>